<dbReference type="PANTHER" id="PTHR30031:SF0">
    <property type="entry name" value="PHOSPHOENOLPYRUVATE CARBOXYKINASE (ATP)"/>
    <property type="match status" value="1"/>
</dbReference>
<keyword evidence="2" id="KW-0456">Lyase</keyword>
<dbReference type="InterPro" id="IPR013035">
    <property type="entry name" value="PEP_carboxykinase_C"/>
</dbReference>
<organism evidence="2 3">
    <name type="scientific">Ectobacillus funiculus</name>
    <dbReference type="NCBI Taxonomy" id="137993"/>
    <lineage>
        <taxon>Bacteria</taxon>
        <taxon>Bacillati</taxon>
        <taxon>Bacillota</taxon>
        <taxon>Bacilli</taxon>
        <taxon>Bacillales</taxon>
        <taxon>Bacillaceae</taxon>
        <taxon>Ectobacillus</taxon>
    </lineage>
</organism>
<dbReference type="SUPFAM" id="SSF53795">
    <property type="entry name" value="PEP carboxykinase-like"/>
    <property type="match status" value="1"/>
</dbReference>
<dbReference type="RefSeq" id="WP_379950767.1">
    <property type="nucleotide sequence ID" value="NZ_JBHMAF010000150.1"/>
</dbReference>
<dbReference type="Gene3D" id="3.90.228.20">
    <property type="match status" value="1"/>
</dbReference>
<gene>
    <name evidence="2" type="ORF">ACFFMS_19200</name>
</gene>
<dbReference type="GO" id="GO:0004612">
    <property type="term" value="F:phosphoenolpyruvate carboxykinase (ATP) activity"/>
    <property type="evidence" value="ECO:0007669"/>
    <property type="project" value="UniProtKB-EC"/>
</dbReference>
<keyword evidence="3" id="KW-1185">Reference proteome</keyword>
<evidence type="ECO:0000313" key="2">
    <source>
        <dbReference type="EMBL" id="MFB9760455.1"/>
    </source>
</evidence>
<dbReference type="Proteomes" id="UP001589609">
    <property type="component" value="Unassembled WGS sequence"/>
</dbReference>
<accession>A0ABV5WIK2</accession>
<evidence type="ECO:0000313" key="3">
    <source>
        <dbReference type="Proteomes" id="UP001589609"/>
    </source>
</evidence>
<sequence length="103" mass="11204">GWTGGEYGVGQRMNLSYTRAMVKAALNGELDNVETGKDDVFGLEIPLHVPGVPDGVLMPEETWTDKEAYKAKALDLASKFKENFKKFTGVSEEIVELGGPLSI</sequence>
<dbReference type="EMBL" id="JBHMAF010000150">
    <property type="protein sequence ID" value="MFB9760455.1"/>
    <property type="molecule type" value="Genomic_DNA"/>
</dbReference>
<dbReference type="Pfam" id="PF01293">
    <property type="entry name" value="PEPCK_ATP"/>
    <property type="match status" value="1"/>
</dbReference>
<comment type="caution">
    <text evidence="2">The sequence shown here is derived from an EMBL/GenBank/DDBJ whole genome shotgun (WGS) entry which is preliminary data.</text>
</comment>
<dbReference type="PANTHER" id="PTHR30031">
    <property type="entry name" value="PHOSPHOENOLPYRUVATE CARBOXYKINASE ATP"/>
    <property type="match status" value="1"/>
</dbReference>
<dbReference type="InterPro" id="IPR001272">
    <property type="entry name" value="PEP_carboxykinase_ATP"/>
</dbReference>
<protein>
    <submittedName>
        <fullName evidence="2">Phosphoenolpyruvate carboxykinase (ATP)</fullName>
        <ecNumber evidence="2">4.1.1.49</ecNumber>
    </submittedName>
</protein>
<reference evidence="2 3" key="1">
    <citation type="submission" date="2024-09" db="EMBL/GenBank/DDBJ databases">
        <authorList>
            <person name="Sun Q."/>
            <person name="Mori K."/>
        </authorList>
    </citation>
    <scope>NUCLEOTIDE SEQUENCE [LARGE SCALE GENOMIC DNA]</scope>
    <source>
        <strain evidence="2 3">JCM 11201</strain>
    </source>
</reference>
<evidence type="ECO:0000256" key="1">
    <source>
        <dbReference type="ARBA" id="ARBA00023211"/>
    </source>
</evidence>
<feature type="non-terminal residue" evidence="2">
    <location>
        <position position="1"/>
    </location>
</feature>
<dbReference type="EC" id="4.1.1.49" evidence="2"/>
<proteinExistence type="predicted"/>
<keyword evidence="1" id="KW-0464">Manganese</keyword>
<name>A0ABV5WIK2_9BACI</name>